<keyword evidence="7 8" id="KW-0472">Membrane</keyword>
<evidence type="ECO:0000256" key="2">
    <source>
        <dbReference type="ARBA" id="ARBA00022475"/>
    </source>
</evidence>
<evidence type="ECO:0000256" key="8">
    <source>
        <dbReference type="SAM" id="Phobius"/>
    </source>
</evidence>
<reference evidence="10 11" key="1">
    <citation type="journal article" date="2016" name="Nat. Commun.">
        <title>Thousands of microbial genomes shed light on interconnected biogeochemical processes in an aquifer system.</title>
        <authorList>
            <person name="Anantharaman K."/>
            <person name="Brown C.T."/>
            <person name="Hug L.A."/>
            <person name="Sharon I."/>
            <person name="Castelle C.J."/>
            <person name="Probst A.J."/>
            <person name="Thomas B.C."/>
            <person name="Singh A."/>
            <person name="Wilkins M.J."/>
            <person name="Karaoz U."/>
            <person name="Brodie E.L."/>
            <person name="Williams K.H."/>
            <person name="Hubbard S.S."/>
            <person name="Banfield J.F."/>
        </authorList>
    </citation>
    <scope>NUCLEOTIDE SEQUENCE [LARGE SCALE GENOMIC DNA]</scope>
</reference>
<evidence type="ECO:0000259" key="9">
    <source>
        <dbReference type="Pfam" id="PF13231"/>
    </source>
</evidence>
<feature type="domain" description="Glycosyltransferase RgtA/B/C/D-like" evidence="9">
    <location>
        <begin position="141"/>
        <end position="277"/>
    </location>
</feature>
<proteinExistence type="predicted"/>
<feature type="transmembrane region" description="Helical" evidence="8">
    <location>
        <begin position="306"/>
        <end position="332"/>
    </location>
</feature>
<keyword evidence="4" id="KW-0808">Transferase</keyword>
<gene>
    <name evidence="10" type="ORF">A2125_00320</name>
</gene>
<dbReference type="InterPro" id="IPR038731">
    <property type="entry name" value="RgtA/B/C-like"/>
</dbReference>
<dbReference type="EMBL" id="MGFM01000035">
    <property type="protein sequence ID" value="OGM05507.1"/>
    <property type="molecule type" value="Genomic_DNA"/>
</dbReference>
<dbReference type="AlphaFoldDB" id="A0A1F7WSA2"/>
<dbReference type="GO" id="GO:0009103">
    <property type="term" value="P:lipopolysaccharide biosynthetic process"/>
    <property type="evidence" value="ECO:0007669"/>
    <property type="project" value="UniProtKB-ARBA"/>
</dbReference>
<keyword evidence="3" id="KW-0328">Glycosyltransferase</keyword>
<dbReference type="GO" id="GO:0005886">
    <property type="term" value="C:plasma membrane"/>
    <property type="evidence" value="ECO:0007669"/>
    <property type="project" value="UniProtKB-SubCell"/>
</dbReference>
<evidence type="ECO:0000313" key="10">
    <source>
        <dbReference type="EMBL" id="OGM05507.1"/>
    </source>
</evidence>
<comment type="subcellular location">
    <subcellularLocation>
        <location evidence="1">Cell membrane</location>
        <topology evidence="1">Multi-pass membrane protein</topology>
    </subcellularLocation>
</comment>
<feature type="transmembrane region" description="Helical" evidence="8">
    <location>
        <begin position="391"/>
        <end position="408"/>
    </location>
</feature>
<feature type="transmembrane region" description="Helical" evidence="8">
    <location>
        <begin position="138"/>
        <end position="157"/>
    </location>
</feature>
<dbReference type="Pfam" id="PF13231">
    <property type="entry name" value="PMT_2"/>
    <property type="match status" value="1"/>
</dbReference>
<sequence>MLKKMSRVVLNQYFLVVVIVVVGLAARIYKIGNPIADWHSWRQADTASVARIYLNEGIDLFYPRYYDISRIQTGAINLSGLRLVEFPLYNLLHSVVAKSVTFCPSVSVPDQKVSKALYFYLFPNNVDISSLGTPCFEIIGRVVSIVFSLISTVLMFLIGRKLYGKWVGILAAFLFAFIPYNIYFSRVILPEPMSVAFALAGLYLFIKFVDSENKWLLYLSGAGFAISFLIKPFTVFYLIPAFYYLYLKNGKSVFKEGSLLIRILIFINISFAPFFAWRIWINKYPIGIPHFDWMFNGDGIRFQPAFWYWIFGERIGKLILGVWSVIPFYLGLTKLRNNLFAHFWMLGIVLYFFVVATANVRHDYYQIILIPPLALMVAVGFSTAKSGLEKLALTACVILAILIGSFQVKEFYKINHPEILVAGKAVKRLIPRDFLIIAPYNGDTAFLYQTERFGWPVVDEDFKDMIALGAGYFVAVNFSDPDVVYVEKNFRVLEKTDQYIIADLLQNPK</sequence>
<feature type="transmembrane region" description="Helical" evidence="8">
    <location>
        <begin position="364"/>
        <end position="384"/>
    </location>
</feature>
<dbReference type="PANTHER" id="PTHR33908">
    <property type="entry name" value="MANNOSYLTRANSFERASE YKCB-RELATED"/>
    <property type="match status" value="1"/>
</dbReference>
<evidence type="ECO:0000256" key="5">
    <source>
        <dbReference type="ARBA" id="ARBA00022692"/>
    </source>
</evidence>
<accession>A0A1F7WSA2</accession>
<evidence type="ECO:0000256" key="4">
    <source>
        <dbReference type="ARBA" id="ARBA00022679"/>
    </source>
</evidence>
<dbReference type="PANTHER" id="PTHR33908:SF11">
    <property type="entry name" value="MEMBRANE PROTEIN"/>
    <property type="match status" value="1"/>
</dbReference>
<feature type="transmembrane region" description="Helical" evidence="8">
    <location>
        <begin position="259"/>
        <end position="280"/>
    </location>
</feature>
<dbReference type="InterPro" id="IPR050297">
    <property type="entry name" value="LipidA_mod_glycosyltrf_83"/>
</dbReference>
<evidence type="ECO:0000256" key="7">
    <source>
        <dbReference type="ARBA" id="ARBA00023136"/>
    </source>
</evidence>
<evidence type="ECO:0000256" key="1">
    <source>
        <dbReference type="ARBA" id="ARBA00004651"/>
    </source>
</evidence>
<feature type="transmembrane region" description="Helical" evidence="8">
    <location>
        <begin position="215"/>
        <end position="247"/>
    </location>
</feature>
<feature type="transmembrane region" description="Helical" evidence="8">
    <location>
        <begin position="12"/>
        <end position="29"/>
    </location>
</feature>
<organism evidence="10 11">
    <name type="scientific">Candidatus Woesebacteria bacterium GWB1_43_5</name>
    <dbReference type="NCBI Taxonomy" id="1802474"/>
    <lineage>
        <taxon>Bacteria</taxon>
        <taxon>Candidatus Woeseibacteriota</taxon>
    </lineage>
</organism>
<dbReference type="GO" id="GO:0016763">
    <property type="term" value="F:pentosyltransferase activity"/>
    <property type="evidence" value="ECO:0007669"/>
    <property type="project" value="TreeGrafter"/>
</dbReference>
<keyword evidence="6 8" id="KW-1133">Transmembrane helix</keyword>
<evidence type="ECO:0000313" key="11">
    <source>
        <dbReference type="Proteomes" id="UP000178812"/>
    </source>
</evidence>
<keyword evidence="5 8" id="KW-0812">Transmembrane</keyword>
<comment type="caution">
    <text evidence="10">The sequence shown here is derived from an EMBL/GenBank/DDBJ whole genome shotgun (WGS) entry which is preliminary data.</text>
</comment>
<feature type="transmembrane region" description="Helical" evidence="8">
    <location>
        <begin position="339"/>
        <end position="358"/>
    </location>
</feature>
<dbReference type="Proteomes" id="UP000178812">
    <property type="component" value="Unassembled WGS sequence"/>
</dbReference>
<evidence type="ECO:0000256" key="6">
    <source>
        <dbReference type="ARBA" id="ARBA00022989"/>
    </source>
</evidence>
<protein>
    <recommendedName>
        <fullName evidence="9">Glycosyltransferase RgtA/B/C/D-like domain-containing protein</fullName>
    </recommendedName>
</protein>
<feature type="transmembrane region" description="Helical" evidence="8">
    <location>
        <begin position="163"/>
        <end position="180"/>
    </location>
</feature>
<evidence type="ECO:0000256" key="3">
    <source>
        <dbReference type="ARBA" id="ARBA00022676"/>
    </source>
</evidence>
<name>A0A1F7WSA2_9BACT</name>
<keyword evidence="2" id="KW-1003">Cell membrane</keyword>